<reference evidence="1" key="1">
    <citation type="submission" date="2024-03" db="EMBL/GenBank/DDBJ databases">
        <title>Human intestinal bacterial collection.</title>
        <authorList>
            <person name="Pauvert C."/>
            <person name="Hitch T.C.A."/>
            <person name="Clavel T."/>
        </authorList>
    </citation>
    <scope>NUCLEOTIDE SEQUENCE</scope>
    <source>
        <strain evidence="1">CLA-AA-H227</strain>
    </source>
</reference>
<proteinExistence type="predicted"/>
<evidence type="ECO:0000313" key="1">
    <source>
        <dbReference type="EMBL" id="MEQ2529089.1"/>
    </source>
</evidence>
<sequence length="733" mass="80168">MHIMRIKHAEKYKLSFNKTKLKSLIICLGIMFLLFQPLTASAAKPIIDEEKTETQDKPGLVEKHLSKFVLNTANSLIAIMQAQDVSVLVFQREDVISDKETVFANKANATREKLTFGIFPSGLFDGVAKIYDIFNRLIPIPIFVLLAFGGLFIMFDMLRSAERTSKAKETLLGVIIGVLLIRFGHIAWEWIVAINYFIVDAVYVALKAGGIKVTSFIATVWDPSSTDVVMKSPSFVTALLVICALFMTFALNYQYMIRMIILAMLIALFPIVIISSVIPSRRSVLNTWFTQFTSQVMIQSAHAISLGLFFFALKNAEDLNFWLVLTMFFALPAMADIVQRLVGAFTGEGGGGGVGRSIANASGMSSLMAVGMMTRGLLQNKGSNKGENITKSSEVLPTGSTMSSDMTGSNNSVSSNGNEGVGPVPFSSGLNEISRPRGMAKVGSKIANAGKKMATNPQLGKLTRMAAVGGMATLGSMAGTMVTGNGSKGAMLGAGAGLTGVKVGETVKGKTGKGLQFGGEVFQSKAQGNNAFDLTRQRLGFHDKSQFSDPSEMRRMGEELLGGNSGASFGRTLGNMMYANDKIIQRSYEPSKDSYETVNQKRDIDWSIGQKEQEVAALKENQNHARKDLEYAVAKYGPTHEQTEKAKAKYNSANLNYLSGDKELRELRQKQSTFYSDKRVSRSNPANHNSNNNNREKHAAQQEQRRNTHLESIRRHATETNNLKNHVRSSGQP</sequence>
<gene>
    <name evidence="1" type="ORF">WMO40_20655</name>
</gene>
<evidence type="ECO:0000313" key="2">
    <source>
        <dbReference type="Proteomes" id="UP001439875"/>
    </source>
</evidence>
<keyword evidence="2" id="KW-1185">Reference proteome</keyword>
<dbReference type="Proteomes" id="UP001439875">
    <property type="component" value="Unassembled WGS sequence"/>
</dbReference>
<protein>
    <submittedName>
        <fullName evidence="1">Uncharacterized protein</fullName>
    </submittedName>
</protein>
<dbReference type="EMBL" id="JBBMEW010000027">
    <property type="protein sequence ID" value="MEQ2529089.1"/>
    <property type="molecule type" value="Genomic_DNA"/>
</dbReference>
<name>A0ACC6SJ76_9BACI</name>
<comment type="caution">
    <text evidence="1">The sequence shown here is derived from an EMBL/GenBank/DDBJ whole genome shotgun (WGS) entry which is preliminary data.</text>
</comment>
<accession>A0ACC6SJ76</accession>
<organism evidence="1 2">
    <name type="scientific">Robertmurraya yapensis</name>
    <name type="common">ex Hitch et al 2024</name>
    <dbReference type="NCBI Taxonomy" id="3133160"/>
    <lineage>
        <taxon>Bacteria</taxon>
        <taxon>Bacillati</taxon>
        <taxon>Bacillota</taxon>
        <taxon>Bacilli</taxon>
        <taxon>Bacillales</taxon>
        <taxon>Bacillaceae</taxon>
        <taxon>Robertmurraya</taxon>
    </lineage>
</organism>